<dbReference type="PANTHER" id="PTHR30328:SF54">
    <property type="entry name" value="HTH-TYPE TRANSCRIPTIONAL REPRESSOR SCO4008"/>
    <property type="match status" value="1"/>
</dbReference>
<dbReference type="Proteomes" id="UP000189067">
    <property type="component" value="Unassembled WGS sequence"/>
</dbReference>
<dbReference type="InterPro" id="IPR050109">
    <property type="entry name" value="HTH-type_TetR-like_transc_reg"/>
</dbReference>
<gene>
    <name evidence="5" type="ORF">BWR10_09220</name>
    <name evidence="6" type="ORF">E6L36_05155</name>
    <name evidence="4" type="ORF">H0N82_11905</name>
</gene>
<dbReference type="GO" id="GO:0003677">
    <property type="term" value="F:DNA binding"/>
    <property type="evidence" value="ECO:0007669"/>
    <property type="project" value="UniProtKB-UniRule"/>
</dbReference>
<keyword evidence="1 2" id="KW-0238">DNA-binding</keyword>
<proteinExistence type="predicted"/>
<evidence type="ECO:0000256" key="1">
    <source>
        <dbReference type="ARBA" id="ARBA00023125"/>
    </source>
</evidence>
<dbReference type="SUPFAM" id="SSF48498">
    <property type="entry name" value="Tetracyclin repressor-like, C-terminal domain"/>
    <property type="match status" value="1"/>
</dbReference>
<dbReference type="SUPFAM" id="SSF46689">
    <property type="entry name" value="Homeodomain-like"/>
    <property type="match status" value="1"/>
</dbReference>
<dbReference type="InterPro" id="IPR009057">
    <property type="entry name" value="Homeodomain-like_sf"/>
</dbReference>
<accession>A0A508YVF2</accession>
<dbReference type="Gene3D" id="1.10.10.60">
    <property type="entry name" value="Homeodomain-like"/>
    <property type="match status" value="1"/>
</dbReference>
<reference evidence="4 9" key="3">
    <citation type="submission" date="2020-07" db="EMBL/GenBank/DDBJ databases">
        <title>Organ Donor 1.</title>
        <authorList>
            <person name="Marsh A.J."/>
            <person name="Azcarate-Peril M.A."/>
        </authorList>
    </citation>
    <scope>NUCLEOTIDE SEQUENCE [LARGE SCALE GENOMIC DNA]</scope>
    <source>
        <strain evidence="4 9">AMC0712</strain>
    </source>
</reference>
<dbReference type="GO" id="GO:0006355">
    <property type="term" value="P:regulation of DNA-templated transcription"/>
    <property type="evidence" value="ECO:0007669"/>
    <property type="project" value="UniProtKB-ARBA"/>
</dbReference>
<evidence type="ECO:0000313" key="6">
    <source>
        <dbReference type="EMBL" id="THC79842.1"/>
    </source>
</evidence>
<dbReference type="Proteomes" id="UP000552935">
    <property type="component" value="Unassembled WGS sequence"/>
</dbReference>
<dbReference type="InterPro" id="IPR001647">
    <property type="entry name" value="HTH_TetR"/>
</dbReference>
<organism evidence="4 9">
    <name type="scientific">Lacticaseibacillus rhamnosus</name>
    <name type="common">Lactobacillus rhamnosus</name>
    <dbReference type="NCBI Taxonomy" id="47715"/>
    <lineage>
        <taxon>Bacteria</taxon>
        <taxon>Bacillati</taxon>
        <taxon>Bacillota</taxon>
        <taxon>Bacilli</taxon>
        <taxon>Lactobacillales</taxon>
        <taxon>Lactobacillaceae</taxon>
        <taxon>Lacticaseibacillus</taxon>
    </lineage>
</organism>
<feature type="domain" description="HTH tetR-type" evidence="3">
    <location>
        <begin position="8"/>
        <end position="68"/>
    </location>
</feature>
<evidence type="ECO:0000313" key="9">
    <source>
        <dbReference type="Proteomes" id="UP000552935"/>
    </source>
</evidence>
<evidence type="ECO:0000259" key="3">
    <source>
        <dbReference type="PROSITE" id="PS50977"/>
    </source>
</evidence>
<dbReference type="Pfam" id="PF00440">
    <property type="entry name" value="TetR_N"/>
    <property type="match status" value="1"/>
</dbReference>
<sequence length="210" mass="23955">MKNVVNDPQKVTRILATATTAFGQQGFAKTKTDDIAATAGVSKGLIFHYFGNKQDLYLDTFKTAYHRIYDHMNPHKWQDAPGLAAMMTQAVKYEMQLQLKFPDEYRLMMQAYADLSHFPKPLQQQIQQETQAISAEANRIFRQKIEQLPRRDGVSVADIFSVVSAVIAQQTATTTRMIATGHYRNFDDLQVVVDQMDRQLKIIEHGFLPD</sequence>
<dbReference type="EMBL" id="MTJY01000036">
    <property type="protein sequence ID" value="ONN74436.1"/>
    <property type="molecule type" value="Genomic_DNA"/>
</dbReference>
<dbReference type="PROSITE" id="PS50977">
    <property type="entry name" value="HTH_TETR_2"/>
    <property type="match status" value="1"/>
</dbReference>
<dbReference type="EMBL" id="JACCKI010000011">
    <property type="protein sequence ID" value="NZA05769.1"/>
    <property type="molecule type" value="Genomic_DNA"/>
</dbReference>
<dbReference type="Gene3D" id="1.10.357.10">
    <property type="entry name" value="Tetracycline Repressor, domain 2"/>
    <property type="match status" value="1"/>
</dbReference>
<protein>
    <submittedName>
        <fullName evidence="5">TetR family transcriptional regulator</fullName>
    </submittedName>
    <submittedName>
        <fullName evidence="4">TetR/AcrR family transcriptional regulator</fullName>
    </submittedName>
</protein>
<evidence type="ECO:0000313" key="8">
    <source>
        <dbReference type="Proteomes" id="UP000307517"/>
    </source>
</evidence>
<dbReference type="InterPro" id="IPR036271">
    <property type="entry name" value="Tet_transcr_reg_TetR-rel_C_sf"/>
</dbReference>
<reference evidence="5 7" key="1">
    <citation type="submission" date="2017-01" db="EMBL/GenBank/DDBJ databases">
        <title>In silico prediction, in vitro antibacterial spectrum and physicochemical properties of a putative bacteriocin produced by Lactobacillus rhamnosus strain L156.4.</title>
        <authorList>
            <person name="Silveira A.M."/>
            <person name="Monteiro A.S."/>
            <person name="Santos V.L."/>
            <person name="Nicoli J.R."/>
            <person name="Azevedo V."/>
            <person name="Soares S.C."/>
            <person name="Castro-Oliveira L."/>
            <person name="Dias-Souza M.V."/>
            <person name="Nardi R.M."/>
        </authorList>
    </citation>
    <scope>NUCLEOTIDE SEQUENCE [LARGE SCALE GENOMIC DNA]</scope>
    <source>
        <strain evidence="5 7">L156.4</strain>
    </source>
</reference>
<name>A0A508YVF2_LACRH</name>
<dbReference type="RefSeq" id="WP_005692974.1">
    <property type="nucleotide sequence ID" value="NZ_CABFNI010000014.1"/>
</dbReference>
<evidence type="ECO:0000256" key="2">
    <source>
        <dbReference type="PROSITE-ProRule" id="PRU00335"/>
    </source>
</evidence>
<evidence type="ECO:0000313" key="4">
    <source>
        <dbReference type="EMBL" id="NZA05769.1"/>
    </source>
</evidence>
<dbReference type="Proteomes" id="UP000307517">
    <property type="component" value="Unassembled WGS sequence"/>
</dbReference>
<feature type="DNA-binding region" description="H-T-H motif" evidence="2">
    <location>
        <begin position="31"/>
        <end position="50"/>
    </location>
</feature>
<comment type="caution">
    <text evidence="4">The sequence shown here is derived from an EMBL/GenBank/DDBJ whole genome shotgun (WGS) entry which is preliminary data.</text>
</comment>
<reference evidence="6 8" key="2">
    <citation type="submission" date="2019-04" db="EMBL/GenBank/DDBJ databases">
        <title>Genome Announcement to Ensure Probiotic Safety of Lactobacillus rhamnosus UBLR-58.</title>
        <authorList>
            <person name="Sulthana A."/>
            <person name="Lakshmi S.G."/>
            <person name="Madempudi R.S."/>
        </authorList>
    </citation>
    <scope>NUCLEOTIDE SEQUENCE [LARGE SCALE GENOMIC DNA]</scope>
    <source>
        <strain evidence="6 8">UBLR-58</strain>
    </source>
</reference>
<dbReference type="EMBL" id="SSHM01000001">
    <property type="protein sequence ID" value="THC79842.1"/>
    <property type="molecule type" value="Genomic_DNA"/>
</dbReference>
<evidence type="ECO:0000313" key="7">
    <source>
        <dbReference type="Proteomes" id="UP000189067"/>
    </source>
</evidence>
<dbReference type="PRINTS" id="PR00455">
    <property type="entry name" value="HTHTETR"/>
</dbReference>
<evidence type="ECO:0000313" key="5">
    <source>
        <dbReference type="EMBL" id="ONN74436.1"/>
    </source>
</evidence>
<dbReference type="PANTHER" id="PTHR30328">
    <property type="entry name" value="TRANSCRIPTIONAL REPRESSOR"/>
    <property type="match status" value="1"/>
</dbReference>
<dbReference type="AlphaFoldDB" id="A0A508YVF2"/>